<evidence type="ECO:0000313" key="1">
    <source>
        <dbReference type="EMBL" id="KAK9829650.1"/>
    </source>
</evidence>
<accession>A0AAW1R6N9</accession>
<dbReference type="EMBL" id="JALJOR010000001">
    <property type="protein sequence ID" value="KAK9829650.1"/>
    <property type="molecule type" value="Genomic_DNA"/>
</dbReference>
<dbReference type="AlphaFoldDB" id="A0AAW1R6N9"/>
<evidence type="ECO:0008006" key="3">
    <source>
        <dbReference type="Google" id="ProtNLM"/>
    </source>
</evidence>
<dbReference type="Proteomes" id="UP001489004">
    <property type="component" value="Unassembled WGS sequence"/>
</dbReference>
<sequence>MIAQTSTAREAQMGRRWWSLGKATEFWEEVVNGVWQETPELRDQKYKATDRESPVPSFIRGICLWISASAAHTTSVCCTFPGTSQRCLPPFPASPVARCRDLSGRA</sequence>
<evidence type="ECO:0000313" key="2">
    <source>
        <dbReference type="Proteomes" id="UP001489004"/>
    </source>
</evidence>
<gene>
    <name evidence="1" type="ORF">WJX72_007106</name>
</gene>
<proteinExistence type="predicted"/>
<organism evidence="1 2">
    <name type="scientific">[Myrmecia] bisecta</name>
    <dbReference type="NCBI Taxonomy" id="41462"/>
    <lineage>
        <taxon>Eukaryota</taxon>
        <taxon>Viridiplantae</taxon>
        <taxon>Chlorophyta</taxon>
        <taxon>core chlorophytes</taxon>
        <taxon>Trebouxiophyceae</taxon>
        <taxon>Trebouxiales</taxon>
        <taxon>Trebouxiaceae</taxon>
        <taxon>Myrmecia</taxon>
    </lineage>
</organism>
<keyword evidence="2" id="KW-1185">Reference proteome</keyword>
<comment type="caution">
    <text evidence="1">The sequence shown here is derived from an EMBL/GenBank/DDBJ whole genome shotgun (WGS) entry which is preliminary data.</text>
</comment>
<protein>
    <recommendedName>
        <fullName evidence="3">Acetyl-coenzyme A synthetase N-terminal domain-containing protein</fullName>
    </recommendedName>
</protein>
<reference evidence="1 2" key="1">
    <citation type="journal article" date="2024" name="Nat. Commun.">
        <title>Phylogenomics reveals the evolutionary origins of lichenization in chlorophyte algae.</title>
        <authorList>
            <person name="Puginier C."/>
            <person name="Libourel C."/>
            <person name="Otte J."/>
            <person name="Skaloud P."/>
            <person name="Haon M."/>
            <person name="Grisel S."/>
            <person name="Petersen M."/>
            <person name="Berrin J.G."/>
            <person name="Delaux P.M."/>
            <person name="Dal Grande F."/>
            <person name="Keller J."/>
        </authorList>
    </citation>
    <scope>NUCLEOTIDE SEQUENCE [LARGE SCALE GENOMIC DNA]</scope>
    <source>
        <strain evidence="1 2">SAG 2043</strain>
    </source>
</reference>
<name>A0AAW1R6N9_9CHLO</name>